<keyword evidence="4" id="KW-0326">Glycosidase</keyword>
<evidence type="ECO:0000256" key="2">
    <source>
        <dbReference type="ARBA" id="ARBA00012756"/>
    </source>
</evidence>
<accession>A0A6A9UTX9</accession>
<evidence type="ECO:0000256" key="3">
    <source>
        <dbReference type="ARBA" id="ARBA00022801"/>
    </source>
</evidence>
<name>A0A6A9UTX9_9ACTN</name>
<dbReference type="GO" id="GO:0004565">
    <property type="term" value="F:beta-galactosidase activity"/>
    <property type="evidence" value="ECO:0007669"/>
    <property type="project" value="UniProtKB-EC"/>
</dbReference>
<dbReference type="InterPro" id="IPR050347">
    <property type="entry name" value="Bact_Beta-galactosidase"/>
</dbReference>
<dbReference type="PANTHER" id="PTHR46323">
    <property type="entry name" value="BETA-GALACTOSIDASE"/>
    <property type="match status" value="1"/>
</dbReference>
<dbReference type="GO" id="GO:0005990">
    <property type="term" value="P:lactose catabolic process"/>
    <property type="evidence" value="ECO:0007669"/>
    <property type="project" value="TreeGrafter"/>
</dbReference>
<keyword evidence="3 5" id="KW-0378">Hydrolase</keyword>
<dbReference type="AlphaFoldDB" id="A0A6A9UTX9"/>
<comment type="caution">
    <text evidence="5">The sequence shown here is derived from an EMBL/GenBank/DDBJ whole genome shotgun (WGS) entry which is preliminary data.</text>
</comment>
<dbReference type="EMBL" id="WPCU01000004">
    <property type="protein sequence ID" value="MVA75112.1"/>
    <property type="molecule type" value="Genomic_DNA"/>
</dbReference>
<sequence length="961" mass="105111">MTSSPTTDSRPAAGHDAVLDLAGTWSLRLDPEGVGDRERWFAQDPDGGQDRVELPGSLQEQGFGDEVGVDTPWTGLVVDRSFYTDERYAPYREPGAVSVPFWLQPRRYYRGAAWFSRVVEVPESWRGHRVVLELERVHWESTLWLDEDRVGSGRSLSTPHRYDLGELEPGSHRLTLRVDNRTVVDVGPNAHSISDHTQGNWNGVVGALTLTARPPVVISHVMTLPDVERRAVRVQVDLASGTAGVGAGTVTATVRRLGGDPAPVSVTARFESEQSRDLVERGMVAGGGHVDLDVELGQDAPTWDEFSPALYELTVELETTVDGITSTDVRTLTFGLREVGTEGTQITVNGRPTFIRGTLESCVHPLTGYPPTDVGSWRRIIDVCRAHGLNLLRFHSWCPPEAAFVAADQAGFYVQVEGPVWANQGAAIGESRPVDAYVYEETTAILRTFGHHPSFLMMAHGNEPAGRDAEFLGHWVAHVRRLDPRHLYTSGAGWPVIPENDVDSISEPRVQRWGEELESRINGRAPETTTDYTEYVRATPRPIISHEIGQWCAYPNLAEREKYTGLMQARNFDIFADFLAQGGMADQAEEFLLASGELQKLCYKEDVEAALRTPGFGGFHLLGLNDFPGQGTALVGVLDAFWEEKGYCTAAEFARFCGPTVPLARLPKRVFTGGDDLTFGVQVAHFGPAPLEQATVSWALLDDDGETLDEGTVGASTVALGNSERHGEVTTTLPQLTAAARLTLEVSVTTAAGERYANDWRLWVYPPATPPRPTDALTTRDLEEALEAAGAGRTVLLLPELGPPHTDVALGFSPVFWNTAWTRNQAPHTLGITHDPEHPALAGFPSDGHTDWQWWELLHGASAMVLDELPVEVRPIVQPIDTWFSARRLGLLWEVRVGEGRLVVCSMDLHSDPGSRPAARQLLAALTAYLEGDAYLDGDGCPAPAVDADVVRRVLAPAVAR</sequence>
<dbReference type="InterPro" id="IPR008979">
    <property type="entry name" value="Galactose-bd-like_sf"/>
</dbReference>
<protein>
    <recommendedName>
        <fullName evidence="2">beta-galactosidase</fullName>
        <ecNumber evidence="2">3.2.1.23</ecNumber>
    </recommendedName>
</protein>
<evidence type="ECO:0000313" key="5">
    <source>
        <dbReference type="EMBL" id="MVA75112.1"/>
    </source>
</evidence>
<dbReference type="Proteomes" id="UP000435304">
    <property type="component" value="Unassembled WGS sequence"/>
</dbReference>
<evidence type="ECO:0000256" key="1">
    <source>
        <dbReference type="ARBA" id="ARBA00001412"/>
    </source>
</evidence>
<dbReference type="InterPro" id="IPR017853">
    <property type="entry name" value="GH"/>
</dbReference>
<dbReference type="SUPFAM" id="SSF51445">
    <property type="entry name" value="(Trans)glycosidases"/>
    <property type="match status" value="1"/>
</dbReference>
<dbReference type="SUPFAM" id="SSF49785">
    <property type="entry name" value="Galactose-binding domain-like"/>
    <property type="match status" value="1"/>
</dbReference>
<gene>
    <name evidence="5" type="ORF">GC722_03575</name>
</gene>
<dbReference type="PANTHER" id="PTHR46323:SF2">
    <property type="entry name" value="BETA-GALACTOSIDASE"/>
    <property type="match status" value="1"/>
</dbReference>
<keyword evidence="6" id="KW-1185">Reference proteome</keyword>
<comment type="catalytic activity">
    <reaction evidence="1">
        <text>Hydrolysis of terminal non-reducing beta-D-galactose residues in beta-D-galactosides.</text>
        <dbReference type="EC" id="3.2.1.23"/>
    </reaction>
</comment>
<dbReference type="GO" id="GO:0009341">
    <property type="term" value="C:beta-galactosidase complex"/>
    <property type="evidence" value="ECO:0007669"/>
    <property type="project" value="TreeGrafter"/>
</dbReference>
<dbReference type="Gene3D" id="3.20.20.80">
    <property type="entry name" value="Glycosidases"/>
    <property type="match status" value="1"/>
</dbReference>
<dbReference type="Gene3D" id="2.60.120.260">
    <property type="entry name" value="Galactose-binding domain-like"/>
    <property type="match status" value="1"/>
</dbReference>
<dbReference type="RefSeq" id="WP_156608045.1">
    <property type="nucleotide sequence ID" value="NZ_WPCU01000004.1"/>
</dbReference>
<proteinExistence type="predicted"/>
<reference evidence="5 6" key="1">
    <citation type="submission" date="2019-12" db="EMBL/GenBank/DDBJ databases">
        <title>Auraticoccus cholistani sp. nov., an actinomycete isolated from soil of Cholistan desert.</title>
        <authorList>
            <person name="Cheema M.T."/>
        </authorList>
    </citation>
    <scope>NUCLEOTIDE SEQUENCE [LARGE SCALE GENOMIC DNA]</scope>
    <source>
        <strain evidence="5 6">F435</strain>
    </source>
</reference>
<evidence type="ECO:0000313" key="6">
    <source>
        <dbReference type="Proteomes" id="UP000435304"/>
    </source>
</evidence>
<evidence type="ECO:0000256" key="4">
    <source>
        <dbReference type="ARBA" id="ARBA00023295"/>
    </source>
</evidence>
<organism evidence="5 6">
    <name type="scientific">Auraticoccus cholistanensis</name>
    <dbReference type="NCBI Taxonomy" id="2656650"/>
    <lineage>
        <taxon>Bacteria</taxon>
        <taxon>Bacillati</taxon>
        <taxon>Actinomycetota</taxon>
        <taxon>Actinomycetes</taxon>
        <taxon>Propionibacteriales</taxon>
        <taxon>Propionibacteriaceae</taxon>
        <taxon>Auraticoccus</taxon>
    </lineage>
</organism>
<dbReference type="EC" id="3.2.1.23" evidence="2"/>